<proteinExistence type="predicted"/>
<accession>A0A7D9JXP9</accession>
<dbReference type="EMBL" id="CACRXK020022611">
    <property type="protein sequence ID" value="CAB4036985.1"/>
    <property type="molecule type" value="Genomic_DNA"/>
</dbReference>
<keyword evidence="1" id="KW-0675">Receptor</keyword>
<dbReference type="OrthoDB" id="301415at2759"/>
<dbReference type="InterPro" id="IPR004166">
    <property type="entry name" value="a-kinase_dom"/>
</dbReference>
<dbReference type="SUPFAM" id="SSF56112">
    <property type="entry name" value="Protein kinase-like (PK-like)"/>
    <property type="match status" value="1"/>
</dbReference>
<organism evidence="1 2">
    <name type="scientific">Paramuricea clavata</name>
    <name type="common">Red gorgonian</name>
    <name type="synonym">Violescent sea-whip</name>
    <dbReference type="NCBI Taxonomy" id="317549"/>
    <lineage>
        <taxon>Eukaryota</taxon>
        <taxon>Metazoa</taxon>
        <taxon>Cnidaria</taxon>
        <taxon>Anthozoa</taxon>
        <taxon>Octocorallia</taxon>
        <taxon>Malacalcyonacea</taxon>
        <taxon>Plexauridae</taxon>
        <taxon>Paramuricea</taxon>
    </lineage>
</organism>
<gene>
    <name evidence="1" type="ORF">PACLA_8A038589</name>
</gene>
<dbReference type="GO" id="GO:0004674">
    <property type="term" value="F:protein serine/threonine kinase activity"/>
    <property type="evidence" value="ECO:0007669"/>
    <property type="project" value="InterPro"/>
</dbReference>
<protein>
    <submittedName>
        <fullName evidence="1">Transient receptor potential cation channel subfamily M member 6-like</fullName>
    </submittedName>
</protein>
<dbReference type="InterPro" id="IPR011009">
    <property type="entry name" value="Kinase-like_dom_sf"/>
</dbReference>
<comment type="caution">
    <text evidence="1">The sequence shown here is derived from an EMBL/GenBank/DDBJ whole genome shotgun (WGS) entry which is preliminary data.</text>
</comment>
<dbReference type="Gene3D" id="3.20.200.10">
    <property type="entry name" value="MHCK/EF2 kinase"/>
    <property type="match status" value="1"/>
</dbReference>
<name>A0A7D9JXP9_PARCT</name>
<dbReference type="PROSITE" id="PS51158">
    <property type="entry name" value="ALPHA_KINASE"/>
    <property type="match status" value="1"/>
</dbReference>
<dbReference type="GO" id="GO:0005524">
    <property type="term" value="F:ATP binding"/>
    <property type="evidence" value="ECO:0007669"/>
    <property type="project" value="InterPro"/>
</dbReference>
<dbReference type="Proteomes" id="UP001152795">
    <property type="component" value="Unassembled WGS sequence"/>
</dbReference>
<dbReference type="AlphaFoldDB" id="A0A7D9JXP9"/>
<keyword evidence="2" id="KW-1185">Reference proteome</keyword>
<evidence type="ECO:0000313" key="2">
    <source>
        <dbReference type="Proteomes" id="UP001152795"/>
    </source>
</evidence>
<reference evidence="1" key="1">
    <citation type="submission" date="2020-04" db="EMBL/GenBank/DDBJ databases">
        <authorList>
            <person name="Alioto T."/>
            <person name="Alioto T."/>
            <person name="Gomez Garrido J."/>
        </authorList>
    </citation>
    <scope>NUCLEOTIDE SEQUENCE</scope>
    <source>
        <strain evidence="1">A484AB</strain>
    </source>
</reference>
<evidence type="ECO:0000313" key="1">
    <source>
        <dbReference type="EMBL" id="CAB4036985.1"/>
    </source>
</evidence>
<sequence>MLAKNLAEQLKKKLKEDGKLGDYGQTLQFKKIYMAQPGNIIVEEFVEKEFVKFLNTTGAVCEIASKEIMSDQGEQLMFAVGNLTQTAVDTFVAAHSCNKYCELLGLPCV</sequence>